<feature type="transmembrane region" description="Helical" evidence="8">
    <location>
        <begin position="438"/>
        <end position="464"/>
    </location>
</feature>
<feature type="transmembrane region" description="Helical" evidence="8">
    <location>
        <begin position="228"/>
        <end position="250"/>
    </location>
</feature>
<keyword evidence="6 8" id="KW-0472">Membrane</keyword>
<dbReference type="RefSeq" id="XP_008862466.1">
    <property type="nucleotide sequence ID" value="XM_008864244.1"/>
</dbReference>
<dbReference type="PANTHER" id="PTHR48086:SF10">
    <property type="entry name" value="AGR155CP"/>
    <property type="match status" value="1"/>
</dbReference>
<reference evidence="9" key="1">
    <citation type="submission" date="2013-12" db="EMBL/GenBank/DDBJ databases">
        <title>The Genome Sequence of Aphanomyces invadans NJM9701.</title>
        <authorList>
            <consortium name="The Broad Institute Genomics Platform"/>
            <person name="Russ C."/>
            <person name="Tyler B."/>
            <person name="van West P."/>
            <person name="Dieguez-Uribeondo J."/>
            <person name="Young S.K."/>
            <person name="Zeng Q."/>
            <person name="Gargeya S."/>
            <person name="Fitzgerald M."/>
            <person name="Abouelleil A."/>
            <person name="Alvarado L."/>
            <person name="Chapman S.B."/>
            <person name="Gainer-Dewar J."/>
            <person name="Goldberg J."/>
            <person name="Griggs A."/>
            <person name="Gujja S."/>
            <person name="Hansen M."/>
            <person name="Howarth C."/>
            <person name="Imamovic A."/>
            <person name="Ireland A."/>
            <person name="Larimer J."/>
            <person name="McCowan C."/>
            <person name="Murphy C."/>
            <person name="Pearson M."/>
            <person name="Poon T.W."/>
            <person name="Priest M."/>
            <person name="Roberts A."/>
            <person name="Saif S."/>
            <person name="Shea T."/>
            <person name="Sykes S."/>
            <person name="Wortman J."/>
            <person name="Nusbaum C."/>
            <person name="Birren B."/>
        </authorList>
    </citation>
    <scope>NUCLEOTIDE SEQUENCE [LARGE SCALE GENOMIC DNA]</scope>
    <source>
        <strain evidence="9">NJM9701</strain>
    </source>
</reference>
<feature type="transmembrane region" description="Helical" evidence="8">
    <location>
        <begin position="78"/>
        <end position="100"/>
    </location>
</feature>
<feature type="transmembrane region" description="Helical" evidence="8">
    <location>
        <begin position="123"/>
        <end position="152"/>
    </location>
</feature>
<evidence type="ECO:0000256" key="2">
    <source>
        <dbReference type="ARBA" id="ARBA00006434"/>
    </source>
</evidence>
<evidence type="ECO:0000256" key="4">
    <source>
        <dbReference type="ARBA" id="ARBA00022692"/>
    </source>
</evidence>
<feature type="transmembrane region" description="Helical" evidence="8">
    <location>
        <begin position="298"/>
        <end position="324"/>
    </location>
</feature>
<sequence>MVAAVTAYLCLIITLLAVATYAFYITYLTPVKSINAYISAKKTQTPWALGWCMFASGVGSWALYAFPDTAVQVGSWGIIGYWLSIVLGYAVLAFAGPAIAEELGDGVTLSDYAGNRFGSAQKFYVLLIALFYQLISIAAELTAIGSLMVLLAPDVSKTWAIILVSVITCAYTLFGGIKASIATDAVKGGFVLLLVVIICIAAFSYTTLPANAFESTGIASFTTIGFEAVFTLTIAVVSSNLFLTGFWLRTFAAKNDADLRKACAYAALASTPFIVLLGVVGFMGYIMHPEAPVFDGGFFFYILLDMPEGWSILVLIVVAALVSSTADTIQTGMSAEILSNFQDRLSLPFARVISIIINIPAIFIALTDTSVLKLFLIADLLCAATVGPIFLGIWNRTHPTAVLAGCVSGLLTIFFSGVSRNGKFVDGFNEFVLEEGLFTTHSMVLFILTLVIPVIVTVGLTFILPPAPKRSVPKNGNNELLVEAPVNHSSEHPYEASKSPAVV</sequence>
<evidence type="ECO:0008006" key="10">
    <source>
        <dbReference type="Google" id="ProtNLM"/>
    </source>
</evidence>
<dbReference type="Gene3D" id="1.20.1730.10">
    <property type="entry name" value="Sodium/glucose cotransporter"/>
    <property type="match status" value="1"/>
</dbReference>
<proteinExistence type="inferred from homology"/>
<dbReference type="VEuPathDB" id="FungiDB:H310_01193"/>
<dbReference type="STRING" id="157072.A0A024UQD5"/>
<feature type="transmembrane region" description="Helical" evidence="8">
    <location>
        <begin position="158"/>
        <end position="177"/>
    </location>
</feature>
<feature type="transmembrane region" description="Helical" evidence="8">
    <location>
        <begin position="48"/>
        <end position="66"/>
    </location>
</feature>
<evidence type="ECO:0000256" key="7">
    <source>
        <dbReference type="RuleBase" id="RU362091"/>
    </source>
</evidence>
<keyword evidence="3" id="KW-0813">Transport</keyword>
<dbReference type="GeneID" id="20078243"/>
<feature type="transmembrane region" description="Helical" evidence="8">
    <location>
        <begin position="189"/>
        <end position="208"/>
    </location>
</feature>
<protein>
    <recommendedName>
        <fullName evidence="10">Solute:sodium symporter (SSS) family transporter</fullName>
    </recommendedName>
</protein>
<dbReference type="eggNOG" id="ENOG502QU2F">
    <property type="taxonomic scope" value="Eukaryota"/>
</dbReference>
<dbReference type="PROSITE" id="PS50283">
    <property type="entry name" value="NA_SOLUT_SYMP_3"/>
    <property type="match status" value="1"/>
</dbReference>
<keyword evidence="4 8" id="KW-0812">Transmembrane</keyword>
<evidence type="ECO:0000313" key="9">
    <source>
        <dbReference type="EMBL" id="ETW08661.1"/>
    </source>
</evidence>
<gene>
    <name evidence="9" type="ORF">H310_01193</name>
</gene>
<feature type="transmembrane region" description="Helical" evidence="8">
    <location>
        <begin position="345"/>
        <end position="366"/>
    </location>
</feature>
<dbReference type="InterPro" id="IPR001734">
    <property type="entry name" value="Na/solute_symporter"/>
</dbReference>
<organism evidence="9">
    <name type="scientific">Aphanomyces invadans</name>
    <dbReference type="NCBI Taxonomy" id="157072"/>
    <lineage>
        <taxon>Eukaryota</taxon>
        <taxon>Sar</taxon>
        <taxon>Stramenopiles</taxon>
        <taxon>Oomycota</taxon>
        <taxon>Saprolegniomycetes</taxon>
        <taxon>Saprolegniales</taxon>
        <taxon>Verrucalvaceae</taxon>
        <taxon>Aphanomyces</taxon>
    </lineage>
</organism>
<comment type="similarity">
    <text evidence="2 7">Belongs to the sodium:solute symporter (SSF) (TC 2.A.21) family.</text>
</comment>
<accession>A0A024UQD5</accession>
<dbReference type="EMBL" id="KI913953">
    <property type="protein sequence ID" value="ETW08661.1"/>
    <property type="molecule type" value="Genomic_DNA"/>
</dbReference>
<dbReference type="Pfam" id="PF00474">
    <property type="entry name" value="SSF"/>
    <property type="match status" value="1"/>
</dbReference>
<dbReference type="PANTHER" id="PTHR48086">
    <property type="entry name" value="SODIUM/PROLINE SYMPORTER-RELATED"/>
    <property type="match status" value="1"/>
</dbReference>
<evidence type="ECO:0000256" key="5">
    <source>
        <dbReference type="ARBA" id="ARBA00022989"/>
    </source>
</evidence>
<feature type="transmembrane region" description="Helical" evidence="8">
    <location>
        <begin position="372"/>
        <end position="394"/>
    </location>
</feature>
<comment type="subcellular location">
    <subcellularLocation>
        <location evidence="1">Membrane</location>
        <topology evidence="1">Multi-pass membrane protein</topology>
    </subcellularLocation>
</comment>
<dbReference type="OrthoDB" id="6132759at2759"/>
<evidence type="ECO:0000256" key="3">
    <source>
        <dbReference type="ARBA" id="ARBA00022448"/>
    </source>
</evidence>
<evidence type="ECO:0000256" key="8">
    <source>
        <dbReference type="SAM" id="Phobius"/>
    </source>
</evidence>
<dbReference type="InterPro" id="IPR038377">
    <property type="entry name" value="Na/Glc_symporter_sf"/>
</dbReference>
<dbReference type="AlphaFoldDB" id="A0A024UQD5"/>
<dbReference type="GO" id="GO:0005886">
    <property type="term" value="C:plasma membrane"/>
    <property type="evidence" value="ECO:0007669"/>
    <property type="project" value="TreeGrafter"/>
</dbReference>
<feature type="transmembrane region" description="Helical" evidence="8">
    <location>
        <begin position="401"/>
        <end position="418"/>
    </location>
</feature>
<evidence type="ECO:0000256" key="6">
    <source>
        <dbReference type="ARBA" id="ARBA00023136"/>
    </source>
</evidence>
<feature type="transmembrane region" description="Helical" evidence="8">
    <location>
        <begin position="262"/>
        <end position="286"/>
    </location>
</feature>
<dbReference type="GO" id="GO:0015606">
    <property type="term" value="F:spermidine transmembrane transporter activity"/>
    <property type="evidence" value="ECO:0007669"/>
    <property type="project" value="TreeGrafter"/>
</dbReference>
<feature type="transmembrane region" description="Helical" evidence="8">
    <location>
        <begin position="6"/>
        <end position="27"/>
    </location>
</feature>
<keyword evidence="5 8" id="KW-1133">Transmembrane helix</keyword>
<evidence type="ECO:0000256" key="1">
    <source>
        <dbReference type="ARBA" id="ARBA00004141"/>
    </source>
</evidence>
<name>A0A024UQD5_9STRA</name>
<dbReference type="InterPro" id="IPR050277">
    <property type="entry name" value="Sodium:Solute_Symporter"/>
</dbReference>